<dbReference type="InterPro" id="IPR025367">
    <property type="entry name" value="DUF4271"/>
</dbReference>
<keyword evidence="1" id="KW-1133">Transmembrane helix</keyword>
<dbReference type="Pfam" id="PF14093">
    <property type="entry name" value="DUF4271"/>
    <property type="match status" value="1"/>
</dbReference>
<keyword evidence="1" id="KW-0812">Transmembrane</keyword>
<dbReference type="EMBL" id="VSKM01000016">
    <property type="protein sequence ID" value="TYB70670.1"/>
    <property type="molecule type" value="Genomic_DNA"/>
</dbReference>
<dbReference type="AlphaFoldDB" id="A0A8H2LK66"/>
<protein>
    <submittedName>
        <fullName evidence="2">DUF4271 domain-containing protein</fullName>
    </submittedName>
</protein>
<dbReference type="RefSeq" id="WP_148370740.1">
    <property type="nucleotide sequence ID" value="NZ_VSKM01000016.1"/>
</dbReference>
<dbReference type="Proteomes" id="UP000323324">
    <property type="component" value="Unassembled WGS sequence"/>
</dbReference>
<keyword evidence="1" id="KW-0472">Membrane</keyword>
<evidence type="ECO:0000313" key="2">
    <source>
        <dbReference type="EMBL" id="TYB70670.1"/>
    </source>
</evidence>
<feature type="transmembrane region" description="Helical" evidence="1">
    <location>
        <begin position="134"/>
        <end position="153"/>
    </location>
</feature>
<evidence type="ECO:0000313" key="3">
    <source>
        <dbReference type="Proteomes" id="UP000323324"/>
    </source>
</evidence>
<reference evidence="2 3" key="1">
    <citation type="submission" date="2019-08" db="EMBL/GenBank/DDBJ databases">
        <title>Genomes of Antarctic Bizionia species.</title>
        <authorList>
            <person name="Bowman J.P."/>
        </authorList>
    </citation>
    <scope>NUCLEOTIDE SEQUENCE [LARGE SCALE GENOMIC DNA]</scope>
    <source>
        <strain evidence="2 3">HFD</strain>
    </source>
</reference>
<accession>A0A8H2LK66</accession>
<evidence type="ECO:0000256" key="1">
    <source>
        <dbReference type="SAM" id="Phobius"/>
    </source>
</evidence>
<keyword evidence="3" id="KW-1185">Reference proteome</keyword>
<organism evidence="2 3">
    <name type="scientific">Bizionia saleffrena</name>
    <dbReference type="NCBI Taxonomy" id="291189"/>
    <lineage>
        <taxon>Bacteria</taxon>
        <taxon>Pseudomonadati</taxon>
        <taxon>Bacteroidota</taxon>
        <taxon>Flavobacteriia</taxon>
        <taxon>Flavobacteriales</taxon>
        <taxon>Flavobacteriaceae</taxon>
        <taxon>Bizionia</taxon>
    </lineage>
</organism>
<feature type="transmembrane region" description="Helical" evidence="1">
    <location>
        <begin position="159"/>
        <end position="178"/>
    </location>
</feature>
<gene>
    <name evidence="2" type="ORF">ES676_12895</name>
</gene>
<sequence>MLRELVSNEIFTILLVISLLLIASARIAYPKRFNDFAFILVNYKYSNAYIKNQKFISGFESILFANLVVQLTVLFVIFYNVKESINLTTLEIYYTIGFGITLFLLIKTLVQRLISSVLNIDFIVSDYLFLKINFKNFVGLLLIPINFILIFSLDPHLNHLYIIGSILFFVHIIGLSYFFKTHLFAIKNNLFYFILYLCTLEISPYVVLYKLITTT</sequence>
<comment type="caution">
    <text evidence="2">The sequence shown here is derived from an EMBL/GenBank/DDBJ whole genome shotgun (WGS) entry which is preliminary data.</text>
</comment>
<proteinExistence type="predicted"/>
<name>A0A8H2LK66_9FLAO</name>
<feature type="transmembrane region" description="Helical" evidence="1">
    <location>
        <begin position="190"/>
        <end position="212"/>
    </location>
</feature>
<feature type="transmembrane region" description="Helical" evidence="1">
    <location>
        <begin position="92"/>
        <end position="114"/>
    </location>
</feature>
<feature type="transmembrane region" description="Helical" evidence="1">
    <location>
        <begin position="61"/>
        <end position="80"/>
    </location>
</feature>
<feature type="transmembrane region" description="Helical" evidence="1">
    <location>
        <begin position="6"/>
        <end position="29"/>
    </location>
</feature>